<proteinExistence type="predicted"/>
<evidence type="ECO:0000313" key="3">
    <source>
        <dbReference type="Proteomes" id="UP000799428"/>
    </source>
</evidence>
<gene>
    <name evidence="2" type="ORF">K504DRAFT_498345</name>
</gene>
<sequence length="114" mass="13169">MLKTLTIKDQDYSMRAMWGKDLFGDDFNPTIQSIQTGTLMKSNTHHGGVCNPLMTRNCFKKFHYQCCTEWILCNGESTRYDAQIRQPLHREGGGYQGKRQADQDNFPERKSLST</sequence>
<evidence type="ECO:0000313" key="2">
    <source>
        <dbReference type="EMBL" id="KAF2713536.1"/>
    </source>
</evidence>
<name>A0A6G1KKW1_9PLEO</name>
<feature type="region of interest" description="Disordered" evidence="1">
    <location>
        <begin position="84"/>
        <end position="114"/>
    </location>
</feature>
<evidence type="ECO:0000256" key="1">
    <source>
        <dbReference type="SAM" id="MobiDB-lite"/>
    </source>
</evidence>
<feature type="compositionally biased region" description="Basic and acidic residues" evidence="1">
    <location>
        <begin position="99"/>
        <end position="114"/>
    </location>
</feature>
<protein>
    <submittedName>
        <fullName evidence="2">Uncharacterized protein</fullName>
    </submittedName>
</protein>
<dbReference type="EMBL" id="MU005765">
    <property type="protein sequence ID" value="KAF2713536.1"/>
    <property type="molecule type" value="Genomic_DNA"/>
</dbReference>
<keyword evidence="3" id="KW-1185">Reference proteome</keyword>
<organism evidence="2 3">
    <name type="scientific">Pleomassaria siparia CBS 279.74</name>
    <dbReference type="NCBI Taxonomy" id="1314801"/>
    <lineage>
        <taxon>Eukaryota</taxon>
        <taxon>Fungi</taxon>
        <taxon>Dikarya</taxon>
        <taxon>Ascomycota</taxon>
        <taxon>Pezizomycotina</taxon>
        <taxon>Dothideomycetes</taxon>
        <taxon>Pleosporomycetidae</taxon>
        <taxon>Pleosporales</taxon>
        <taxon>Pleomassariaceae</taxon>
        <taxon>Pleomassaria</taxon>
    </lineage>
</organism>
<reference evidence="2" key="1">
    <citation type="journal article" date="2020" name="Stud. Mycol.">
        <title>101 Dothideomycetes genomes: a test case for predicting lifestyles and emergence of pathogens.</title>
        <authorList>
            <person name="Haridas S."/>
            <person name="Albert R."/>
            <person name="Binder M."/>
            <person name="Bloem J."/>
            <person name="Labutti K."/>
            <person name="Salamov A."/>
            <person name="Andreopoulos B."/>
            <person name="Baker S."/>
            <person name="Barry K."/>
            <person name="Bills G."/>
            <person name="Bluhm B."/>
            <person name="Cannon C."/>
            <person name="Castanera R."/>
            <person name="Culley D."/>
            <person name="Daum C."/>
            <person name="Ezra D."/>
            <person name="Gonzalez J."/>
            <person name="Henrissat B."/>
            <person name="Kuo A."/>
            <person name="Liang C."/>
            <person name="Lipzen A."/>
            <person name="Lutzoni F."/>
            <person name="Magnuson J."/>
            <person name="Mondo S."/>
            <person name="Nolan M."/>
            <person name="Ohm R."/>
            <person name="Pangilinan J."/>
            <person name="Park H.-J."/>
            <person name="Ramirez L."/>
            <person name="Alfaro M."/>
            <person name="Sun H."/>
            <person name="Tritt A."/>
            <person name="Yoshinaga Y."/>
            <person name="Zwiers L.-H."/>
            <person name="Turgeon B."/>
            <person name="Goodwin S."/>
            <person name="Spatafora J."/>
            <person name="Crous P."/>
            <person name="Grigoriev I."/>
        </authorList>
    </citation>
    <scope>NUCLEOTIDE SEQUENCE</scope>
    <source>
        <strain evidence="2">CBS 279.74</strain>
    </source>
</reference>
<accession>A0A6G1KKW1</accession>
<dbReference type="Proteomes" id="UP000799428">
    <property type="component" value="Unassembled WGS sequence"/>
</dbReference>
<dbReference type="AlphaFoldDB" id="A0A6G1KKW1"/>